<name>A0A2M3ZP15_9DIPT</name>
<evidence type="ECO:0000313" key="2">
    <source>
        <dbReference type="EMBL" id="MBW30281.1"/>
    </source>
</evidence>
<reference evidence="2" key="1">
    <citation type="submission" date="2018-01" db="EMBL/GenBank/DDBJ databases">
        <title>An insight into the sialome of Amazonian anophelines.</title>
        <authorList>
            <person name="Ribeiro J.M."/>
            <person name="Scarpassa V."/>
            <person name="Calvo E."/>
        </authorList>
    </citation>
    <scope>NUCLEOTIDE SEQUENCE</scope>
    <source>
        <tissue evidence="2">Salivary glands</tissue>
    </source>
</reference>
<evidence type="ECO:0000256" key="1">
    <source>
        <dbReference type="SAM" id="SignalP"/>
    </source>
</evidence>
<dbReference type="AlphaFoldDB" id="A0A2M3ZP15"/>
<feature type="chain" id="PRO_5014597659" evidence="1">
    <location>
        <begin position="22"/>
        <end position="163"/>
    </location>
</feature>
<organism evidence="2">
    <name type="scientific">Anopheles braziliensis</name>
    <dbReference type="NCBI Taxonomy" id="58242"/>
    <lineage>
        <taxon>Eukaryota</taxon>
        <taxon>Metazoa</taxon>
        <taxon>Ecdysozoa</taxon>
        <taxon>Arthropoda</taxon>
        <taxon>Hexapoda</taxon>
        <taxon>Insecta</taxon>
        <taxon>Pterygota</taxon>
        <taxon>Neoptera</taxon>
        <taxon>Endopterygota</taxon>
        <taxon>Diptera</taxon>
        <taxon>Nematocera</taxon>
        <taxon>Culicoidea</taxon>
        <taxon>Culicidae</taxon>
        <taxon>Anophelinae</taxon>
        <taxon>Anopheles</taxon>
    </lineage>
</organism>
<keyword evidence="1" id="KW-0732">Signal</keyword>
<dbReference type="EMBL" id="GGFM01009530">
    <property type="protein sequence ID" value="MBW30281.1"/>
    <property type="molecule type" value="Transcribed_RNA"/>
</dbReference>
<accession>A0A2M3ZP15</accession>
<proteinExistence type="predicted"/>
<feature type="signal peptide" evidence="1">
    <location>
        <begin position="1"/>
        <end position="21"/>
    </location>
</feature>
<sequence>MMVLLLAKALATFLHPWRVASSSFSFLFPIPIPAERCGSRYRFGANGPRGVSHRHPSSCPVLPPAWKDVKRLGRPRKTQREQDTVSVCVCVCVADRPTASANGGRTSKDTLMQCRHRKLDWPMYGRGSRVRPAGYAVPGPIPLAPCTQEMVLVPSWPQTFRTN</sequence>
<protein>
    <submittedName>
        <fullName evidence="2">Putative secreted peptide</fullName>
    </submittedName>
</protein>